<organism evidence="10 11">
    <name type="scientific">Kluyveromyces dobzhanskii CBS 2104</name>
    <dbReference type="NCBI Taxonomy" id="1427455"/>
    <lineage>
        <taxon>Eukaryota</taxon>
        <taxon>Fungi</taxon>
        <taxon>Dikarya</taxon>
        <taxon>Ascomycota</taxon>
        <taxon>Saccharomycotina</taxon>
        <taxon>Saccharomycetes</taxon>
        <taxon>Saccharomycetales</taxon>
        <taxon>Saccharomycetaceae</taxon>
        <taxon>Kluyveromyces</taxon>
    </lineage>
</organism>
<evidence type="ECO:0000256" key="8">
    <source>
        <dbReference type="SAM" id="MobiDB-lite"/>
    </source>
</evidence>
<dbReference type="SMART" id="SM00066">
    <property type="entry name" value="GAL4"/>
    <property type="match status" value="1"/>
</dbReference>
<dbReference type="CDD" id="cd00067">
    <property type="entry name" value="GAL4"/>
    <property type="match status" value="1"/>
</dbReference>
<dbReference type="SUPFAM" id="SSF57701">
    <property type="entry name" value="Zn2/Cys6 DNA-binding domain"/>
    <property type="match status" value="1"/>
</dbReference>
<protein>
    <submittedName>
        <fullName evidence="10">WGS project CCBQ000000000 data, contig 00099</fullName>
    </submittedName>
</protein>
<evidence type="ECO:0000259" key="9">
    <source>
        <dbReference type="PROSITE" id="PS50048"/>
    </source>
</evidence>
<dbReference type="Proteomes" id="UP000031516">
    <property type="component" value="Unassembled WGS sequence"/>
</dbReference>
<evidence type="ECO:0000256" key="6">
    <source>
        <dbReference type="ARBA" id="ARBA00023163"/>
    </source>
</evidence>
<dbReference type="GO" id="GO:0008270">
    <property type="term" value="F:zinc ion binding"/>
    <property type="evidence" value="ECO:0007669"/>
    <property type="project" value="InterPro"/>
</dbReference>
<reference evidence="10 11" key="1">
    <citation type="submission" date="2014-03" db="EMBL/GenBank/DDBJ databases">
        <title>The genome of Kluyveromyces dobzhanskii.</title>
        <authorList>
            <person name="Nystedt B."/>
            <person name="Astrom S."/>
        </authorList>
    </citation>
    <scope>NUCLEOTIDE SEQUENCE [LARGE SCALE GENOMIC DNA]</scope>
    <source>
        <strain evidence="10 11">CBS 2104</strain>
    </source>
</reference>
<comment type="caution">
    <text evidence="10">The sequence shown here is derived from an EMBL/GenBank/DDBJ whole genome shotgun (WGS) entry which is preliminary data.</text>
</comment>
<accession>A0A0A8L4I9</accession>
<evidence type="ECO:0000256" key="3">
    <source>
        <dbReference type="ARBA" id="ARBA00022833"/>
    </source>
</evidence>
<proteinExistence type="predicted"/>
<evidence type="ECO:0000256" key="5">
    <source>
        <dbReference type="ARBA" id="ARBA00023125"/>
    </source>
</evidence>
<feature type="domain" description="Zn(2)-C6 fungal-type" evidence="9">
    <location>
        <begin position="24"/>
        <end position="58"/>
    </location>
</feature>
<evidence type="ECO:0000256" key="4">
    <source>
        <dbReference type="ARBA" id="ARBA00023015"/>
    </source>
</evidence>
<dbReference type="EMBL" id="CCBQ010000019">
    <property type="protein sequence ID" value="CDO93111.1"/>
    <property type="molecule type" value="Genomic_DNA"/>
</dbReference>
<evidence type="ECO:0000256" key="7">
    <source>
        <dbReference type="ARBA" id="ARBA00023242"/>
    </source>
</evidence>
<keyword evidence="7" id="KW-0539">Nucleus</keyword>
<dbReference type="GO" id="GO:0000981">
    <property type="term" value="F:DNA-binding transcription factor activity, RNA polymerase II-specific"/>
    <property type="evidence" value="ECO:0007669"/>
    <property type="project" value="InterPro"/>
</dbReference>
<evidence type="ECO:0000313" key="11">
    <source>
        <dbReference type="Proteomes" id="UP000031516"/>
    </source>
</evidence>
<dbReference type="InterPro" id="IPR051089">
    <property type="entry name" value="prtT"/>
</dbReference>
<keyword evidence="5" id="KW-0238">DNA-binding</keyword>
<dbReference type="GO" id="GO:0005634">
    <property type="term" value="C:nucleus"/>
    <property type="evidence" value="ECO:0007669"/>
    <property type="project" value="UniProtKB-SubCell"/>
</dbReference>
<gene>
    <name evidence="10" type="ORF">KLDO_g1413</name>
</gene>
<dbReference type="PANTHER" id="PTHR31845:SF34">
    <property type="entry name" value="TRANSCRIPTIONAL ACTIVATOR OF PROTEASES PRTT"/>
    <property type="match status" value="1"/>
</dbReference>
<dbReference type="InterPro" id="IPR001138">
    <property type="entry name" value="Zn2Cys6_DnaBD"/>
</dbReference>
<dbReference type="GO" id="GO:0000976">
    <property type="term" value="F:transcription cis-regulatory region binding"/>
    <property type="evidence" value="ECO:0007669"/>
    <property type="project" value="TreeGrafter"/>
</dbReference>
<sequence>MSTQEVKKVVKKSAAKRGTRGVKACDYCKRLKAKCVPSPVPGEVRCLRCDSLKRHCSFEDLFANGPEHVHVHGEEGSPVSGTGPAMAGGGEIAHAELLKAFLKSGSPSPSVLNINLKYTKMIHDNVLEVLKLLNSSVAGDVDSGAEPRQSQGSFNKDKEPGVDPSLMDAVTMITRAGSGGSAVTGSNNNKSRLTPPLVGSLDNQNSAYLSSSFTLMSQLVPKDHLPLLIRKLHDHKFNEVERSFIEDIVTLNVITLEECYMLMQSFRNRYSDWCSFPKSISSEKLVDNIRSKNSSFLLTVTCTLALRYTDDYHDLKTRCYKNLLLKLRSDLEVSLCYIPQTKEFLQAIVILSLYASSFSSDFLCVDAWYLSGLGSQHLITRGVAASLVNNNKNAVESLASTISMLDPVLQSDLSTFSNSVFEETDQFEQLSSARLWSHLCLCHLNNCIASGRMCTIDDRRLQMCKLTLELPHSTNFDGRMVAEIELARVIYKFIQSLEFIDLTNGQPLDTLVGKLKCWLGDWRYLFSQPLTQFVEFNYHYGICIAHYAWYHKLYVTSRSPHSLPAFGLLDNSTKTAIADYLNQTYPLKKVVASIPQSQVTLILEHAHSGLTAMVECPFEKFKFLSDHLVFSGVHLALISLLLLDENFTLNKSVDVIAILTDVKKLSQRLQKIREGELKSFWVEEVDLRIPSVILQYHKAIEGYLLGKFSAYDIQIDPNYN</sequence>
<dbReference type="PROSITE" id="PS00463">
    <property type="entry name" value="ZN2_CY6_FUNGAL_1"/>
    <property type="match status" value="1"/>
</dbReference>
<dbReference type="PANTHER" id="PTHR31845">
    <property type="entry name" value="FINGER DOMAIN PROTEIN, PUTATIVE-RELATED"/>
    <property type="match status" value="1"/>
</dbReference>
<keyword evidence="2" id="KW-0479">Metal-binding</keyword>
<keyword evidence="11" id="KW-1185">Reference proteome</keyword>
<name>A0A0A8L4I9_9SACH</name>
<dbReference type="PROSITE" id="PS50048">
    <property type="entry name" value="ZN2_CY6_FUNGAL_2"/>
    <property type="match status" value="1"/>
</dbReference>
<evidence type="ECO:0000313" key="10">
    <source>
        <dbReference type="EMBL" id="CDO93111.1"/>
    </source>
</evidence>
<dbReference type="InterPro" id="IPR036864">
    <property type="entry name" value="Zn2-C6_fun-type_DNA-bd_sf"/>
</dbReference>
<keyword evidence="6" id="KW-0804">Transcription</keyword>
<dbReference type="OrthoDB" id="2595934at2759"/>
<keyword evidence="4" id="KW-0805">Transcription regulation</keyword>
<comment type="subcellular location">
    <subcellularLocation>
        <location evidence="1">Nucleus</location>
    </subcellularLocation>
</comment>
<evidence type="ECO:0000256" key="1">
    <source>
        <dbReference type="ARBA" id="ARBA00004123"/>
    </source>
</evidence>
<feature type="region of interest" description="Disordered" evidence="8">
    <location>
        <begin position="140"/>
        <end position="163"/>
    </location>
</feature>
<dbReference type="AlphaFoldDB" id="A0A0A8L4I9"/>
<keyword evidence="3" id="KW-0862">Zinc</keyword>
<evidence type="ECO:0000256" key="2">
    <source>
        <dbReference type="ARBA" id="ARBA00022723"/>
    </source>
</evidence>
<dbReference type="Gene3D" id="4.10.240.10">
    <property type="entry name" value="Zn(2)-C6 fungal-type DNA-binding domain"/>
    <property type="match status" value="1"/>
</dbReference>